<accession>A0ABD3VGD6</accession>
<dbReference type="Proteomes" id="UP001634394">
    <property type="component" value="Unassembled WGS sequence"/>
</dbReference>
<name>A0ABD3VGD6_SINWO</name>
<proteinExistence type="predicted"/>
<evidence type="ECO:0000313" key="1">
    <source>
        <dbReference type="EMBL" id="KAL3860657.1"/>
    </source>
</evidence>
<reference evidence="1 2" key="1">
    <citation type="submission" date="2024-11" db="EMBL/GenBank/DDBJ databases">
        <title>Chromosome-level genome assembly of the freshwater bivalve Anodonta woodiana.</title>
        <authorList>
            <person name="Chen X."/>
        </authorList>
    </citation>
    <scope>NUCLEOTIDE SEQUENCE [LARGE SCALE GENOMIC DNA]</scope>
    <source>
        <strain evidence="1">MN2024</strain>
        <tissue evidence="1">Gills</tissue>
    </source>
</reference>
<evidence type="ECO:0000313" key="2">
    <source>
        <dbReference type="Proteomes" id="UP001634394"/>
    </source>
</evidence>
<dbReference type="EMBL" id="JBJQND010000012">
    <property type="protein sequence ID" value="KAL3860657.1"/>
    <property type="molecule type" value="Genomic_DNA"/>
</dbReference>
<organism evidence="1 2">
    <name type="scientific">Sinanodonta woodiana</name>
    <name type="common">Chinese pond mussel</name>
    <name type="synonym">Anodonta woodiana</name>
    <dbReference type="NCBI Taxonomy" id="1069815"/>
    <lineage>
        <taxon>Eukaryota</taxon>
        <taxon>Metazoa</taxon>
        <taxon>Spiralia</taxon>
        <taxon>Lophotrochozoa</taxon>
        <taxon>Mollusca</taxon>
        <taxon>Bivalvia</taxon>
        <taxon>Autobranchia</taxon>
        <taxon>Heteroconchia</taxon>
        <taxon>Palaeoheterodonta</taxon>
        <taxon>Unionida</taxon>
        <taxon>Unionoidea</taxon>
        <taxon>Unionidae</taxon>
        <taxon>Unioninae</taxon>
        <taxon>Sinanodonta</taxon>
    </lineage>
</organism>
<comment type="caution">
    <text evidence="1">The sequence shown here is derived from an EMBL/GenBank/DDBJ whole genome shotgun (WGS) entry which is preliminary data.</text>
</comment>
<sequence>MFASRSKCGFNWVEGLQDIVYAMNTSSTRVLGCLTPFKAYYGRSHSSVRNGVVHMKIRKTISNRGVHSSLMQVSPSKYKAGRENTDSLPISKIKDANKKIYRQEKN</sequence>
<keyword evidence="2" id="KW-1185">Reference proteome</keyword>
<gene>
    <name evidence="1" type="ORF">ACJMK2_010751</name>
</gene>
<protein>
    <submittedName>
        <fullName evidence="1">Uncharacterized protein</fullName>
    </submittedName>
</protein>
<dbReference type="AlphaFoldDB" id="A0ABD3VGD6"/>